<gene>
    <name evidence="3" type="ORF">AMC99_00317</name>
</gene>
<evidence type="ECO:0000256" key="2">
    <source>
        <dbReference type="SAM" id="SignalP"/>
    </source>
</evidence>
<dbReference type="KEGG" id="aep:AMC99_00317"/>
<dbReference type="PATRIC" id="fig|361183.4.peg.318"/>
<feature type="region of interest" description="Disordered" evidence="1">
    <location>
        <begin position="21"/>
        <end position="41"/>
    </location>
</feature>
<feature type="compositionally biased region" description="Low complexity" evidence="1">
    <location>
        <begin position="29"/>
        <end position="41"/>
    </location>
</feature>
<feature type="signal peptide" evidence="2">
    <location>
        <begin position="1"/>
        <end position="19"/>
    </location>
</feature>
<dbReference type="PROSITE" id="PS51257">
    <property type="entry name" value="PROKAR_LIPOPROTEIN"/>
    <property type="match status" value="1"/>
</dbReference>
<protein>
    <submittedName>
        <fullName evidence="3">Uncharacterized protein</fullName>
    </submittedName>
</protein>
<name>A0A0M3T9P0_9SPHN</name>
<evidence type="ECO:0000313" key="3">
    <source>
        <dbReference type="EMBL" id="ALE15632.1"/>
    </source>
</evidence>
<evidence type="ECO:0000313" key="4">
    <source>
        <dbReference type="Proteomes" id="UP000057938"/>
    </source>
</evidence>
<dbReference type="STRING" id="361183.AMC99_00317"/>
<accession>A0A0M3T9P0</accession>
<dbReference type="EMBL" id="CP012669">
    <property type="protein sequence ID" value="ALE15632.1"/>
    <property type="molecule type" value="Genomic_DNA"/>
</dbReference>
<dbReference type="RefSeq" id="WP_061921910.1">
    <property type="nucleotide sequence ID" value="NZ_CP012669.1"/>
</dbReference>
<dbReference type="Proteomes" id="UP000057938">
    <property type="component" value="Chromosome"/>
</dbReference>
<evidence type="ECO:0000256" key="1">
    <source>
        <dbReference type="SAM" id="MobiDB-lite"/>
    </source>
</evidence>
<keyword evidence="4" id="KW-1185">Reference proteome</keyword>
<reference evidence="3 4" key="1">
    <citation type="submission" date="2015-09" db="EMBL/GenBank/DDBJ databases">
        <title>Complete genome sequence of a benzo[a]pyrene-degrading bacterium Altererythrobacter epoxidivorans CGMCC 1.7731T.</title>
        <authorList>
            <person name="Li Z."/>
            <person name="Cheng H."/>
            <person name="Huo Y."/>
            <person name="Xu X."/>
        </authorList>
    </citation>
    <scope>NUCLEOTIDE SEQUENCE [LARGE SCALE GENOMIC DNA]</scope>
    <source>
        <strain evidence="3 4">CGMCC 1.7731</strain>
    </source>
</reference>
<sequence>MKKLAIPVLALGLALGACAETDSPEGDGTETVVEPTATETTVVTEEVPVEVPATTEEGSSVRIDGSDVDATISEDGVKADIKVD</sequence>
<dbReference type="AlphaFoldDB" id="A0A0M3T9P0"/>
<proteinExistence type="predicted"/>
<keyword evidence="2" id="KW-0732">Signal</keyword>
<feature type="chain" id="PRO_5005789856" evidence="2">
    <location>
        <begin position="20"/>
        <end position="84"/>
    </location>
</feature>
<organism evidence="3 4">
    <name type="scientific">Altererythrobacter epoxidivorans</name>
    <dbReference type="NCBI Taxonomy" id="361183"/>
    <lineage>
        <taxon>Bacteria</taxon>
        <taxon>Pseudomonadati</taxon>
        <taxon>Pseudomonadota</taxon>
        <taxon>Alphaproteobacteria</taxon>
        <taxon>Sphingomonadales</taxon>
        <taxon>Erythrobacteraceae</taxon>
        <taxon>Altererythrobacter</taxon>
    </lineage>
</organism>